<gene>
    <name evidence="2" type="ORF">G6693_09350</name>
</gene>
<feature type="non-terminal residue" evidence="2">
    <location>
        <position position="1"/>
    </location>
</feature>
<evidence type="ECO:0000259" key="1">
    <source>
        <dbReference type="Pfam" id="PF18657"/>
    </source>
</evidence>
<feature type="domain" description="YDG" evidence="1">
    <location>
        <begin position="71"/>
        <end position="148"/>
    </location>
</feature>
<feature type="domain" description="YDG" evidence="1">
    <location>
        <begin position="155"/>
        <end position="194"/>
    </location>
</feature>
<dbReference type="Proteomes" id="UP000762271">
    <property type="component" value="Unassembled WGS sequence"/>
</dbReference>
<name>A0AAE2YMR0_9BURK</name>
<comment type="caution">
    <text evidence="2">The sequence shown here is derived from an EMBL/GenBank/DDBJ whole genome shotgun (WGS) entry which is preliminary data.</text>
</comment>
<dbReference type="InterPro" id="IPR041248">
    <property type="entry name" value="YDG"/>
</dbReference>
<organism evidence="2 3">
    <name type="scientific">Polynucleobacter paneuropaeus</name>
    <dbReference type="NCBI Taxonomy" id="2527775"/>
    <lineage>
        <taxon>Bacteria</taxon>
        <taxon>Pseudomonadati</taxon>
        <taxon>Pseudomonadota</taxon>
        <taxon>Betaproteobacteria</taxon>
        <taxon>Burkholderiales</taxon>
        <taxon>Burkholderiaceae</taxon>
        <taxon>Polynucleobacter</taxon>
    </lineage>
</organism>
<evidence type="ECO:0000313" key="3">
    <source>
        <dbReference type="Proteomes" id="UP000762271"/>
    </source>
</evidence>
<dbReference type="EMBL" id="JAANGI010000003">
    <property type="protein sequence ID" value="MBT8592127.1"/>
    <property type="molecule type" value="Genomic_DNA"/>
</dbReference>
<dbReference type="AlphaFoldDB" id="A0AAE2YMR0"/>
<reference evidence="2" key="1">
    <citation type="journal article" date="2021" name="Genome Biol. Evol.">
        <title>Continental-Scale Gene Flow Prevents Allopatric Divergence of Pelagic Freshwater Bacteria.</title>
        <authorList>
            <person name="Hoetzinger M."/>
            <person name="Pitt A."/>
            <person name="Huemer A."/>
            <person name="Hahn M.W."/>
        </authorList>
    </citation>
    <scope>NUCLEOTIDE SEQUENCE</scope>
    <source>
        <strain evidence="2">AP-YLGG-20-G6</strain>
    </source>
</reference>
<proteinExistence type="predicted"/>
<feature type="non-terminal residue" evidence="2">
    <location>
        <position position="201"/>
    </location>
</feature>
<protein>
    <submittedName>
        <fullName evidence="2">Filamentous hemagglutinin</fullName>
    </submittedName>
</protein>
<accession>A0AAE2YMR0</accession>
<feature type="domain" description="YDG" evidence="1">
    <location>
        <begin position="1"/>
        <end position="64"/>
    </location>
</feature>
<evidence type="ECO:0000313" key="2">
    <source>
        <dbReference type="EMBL" id="MBT8592127.1"/>
    </source>
</evidence>
<dbReference type="Pfam" id="PF18657">
    <property type="entry name" value="YDG"/>
    <property type="match status" value="3"/>
</dbReference>
<sequence>KIYDGTNTATVTGGHLVGVVGTDDVSLNQAGNFSQTNVGLNLAVTAANTLSGAAAGNYTITQPTDLTASITPKALTVTGTAVANKIYDGTNTATVTGGHLVGVVGTDDVSLNQAGNFSQSNVGTGLAITIADTLGNNGLGNYTITQPTGLTANITAKTLTVTGTTVANKVYDGSNTATLTGTLSGVVSTDAANVTLVPAGT</sequence>